<evidence type="ECO:0000256" key="1">
    <source>
        <dbReference type="SAM" id="MobiDB-lite"/>
    </source>
</evidence>
<evidence type="ECO:0000313" key="2">
    <source>
        <dbReference type="EMBL" id="KAK7540198.1"/>
    </source>
</evidence>
<feature type="region of interest" description="Disordered" evidence="1">
    <location>
        <begin position="177"/>
        <end position="198"/>
    </location>
</feature>
<gene>
    <name evidence="2" type="ORF">IWX46DRAFT_199246</name>
</gene>
<evidence type="ECO:0000313" key="3">
    <source>
        <dbReference type="Proteomes" id="UP001365128"/>
    </source>
</evidence>
<proteinExistence type="predicted"/>
<dbReference type="EMBL" id="JBBPDW010000027">
    <property type="protein sequence ID" value="KAK7540198.1"/>
    <property type="molecule type" value="Genomic_DNA"/>
</dbReference>
<comment type="caution">
    <text evidence="2">The sequence shown here is derived from an EMBL/GenBank/DDBJ whole genome shotgun (WGS) entry which is preliminary data.</text>
</comment>
<accession>A0ABR1M022</accession>
<protein>
    <submittedName>
        <fullName evidence="2">Uncharacterized protein</fullName>
    </submittedName>
</protein>
<keyword evidence="3" id="KW-1185">Reference proteome</keyword>
<sequence>MSRVGVTGRPFVRRSCYTCVRAPRRRRRRRRRRRWAGCGAIDCATAGSRKYCIQPRPIDRLTEQPHALFAAASLTFLYVGCQVVMTGGSMVGQLGRQPASLIARPDSGGSLVSLPPSVRLYTAPLRLLAPCVQSLSVPDDGAAVRWWSCFFLALTPVPRWPPIQSITHSLPSLLPPLPSSSAASSSSSSSSSSTASSFIDCCCRDVSQAPP</sequence>
<reference evidence="2 3" key="1">
    <citation type="submission" date="2024-04" db="EMBL/GenBank/DDBJ databases">
        <title>Phyllosticta paracitricarpa is synonymous to the EU quarantine fungus P. citricarpa based on phylogenomic analyses.</title>
        <authorList>
            <consortium name="Lawrence Berkeley National Laboratory"/>
            <person name="Van Ingen-Buijs V.A."/>
            <person name="Van Westerhoven A.C."/>
            <person name="Haridas S."/>
            <person name="Skiadas P."/>
            <person name="Martin F."/>
            <person name="Groenewald J.Z."/>
            <person name="Crous P.W."/>
            <person name="Seidl M.F."/>
        </authorList>
    </citation>
    <scope>NUCLEOTIDE SEQUENCE [LARGE SCALE GENOMIC DNA]</scope>
    <source>
        <strain evidence="2 3">CBS 122670</strain>
    </source>
</reference>
<name>A0ABR1M022_9PEZI</name>
<organism evidence="2 3">
    <name type="scientific">Phyllosticta citricarpa</name>
    <dbReference type="NCBI Taxonomy" id="55181"/>
    <lineage>
        <taxon>Eukaryota</taxon>
        <taxon>Fungi</taxon>
        <taxon>Dikarya</taxon>
        <taxon>Ascomycota</taxon>
        <taxon>Pezizomycotina</taxon>
        <taxon>Dothideomycetes</taxon>
        <taxon>Dothideomycetes incertae sedis</taxon>
        <taxon>Botryosphaeriales</taxon>
        <taxon>Phyllostictaceae</taxon>
        <taxon>Phyllosticta</taxon>
    </lineage>
</organism>
<dbReference type="Proteomes" id="UP001365128">
    <property type="component" value="Unassembled WGS sequence"/>
</dbReference>
<feature type="compositionally biased region" description="Low complexity" evidence="1">
    <location>
        <begin position="179"/>
        <end position="197"/>
    </location>
</feature>